<sequence>MADSTPTTTTVYAPSRFVIDESTQKKYRMTAAAAVFNSQNQLLVGERVSIANAWQAPQGGVDAAWEENQFQEETVTQAATRELYEEMGLVLGKHVVLMDATTTNDDAGGIRYETDGTNSWLAQSGFAGQELHWVLFRCIDGRGDADPSGMCDLSGQNGESAEFRQAEWRSLTDVIDNIWPAKRGPYEALQNMLSLPLSTWQQSCQETAQTFQGTWTRKVELSRNLEAALNARGLTKDQIETSLEAPYKQTWTFDNGKSSDQQLPEWKVTTYGNDGVTPRRVLVYPVGKEWEEEYDLTSSALFGKTANDNDAGGTATLQRRTFYAPQSLEGKGATVAHVTITQTPNGDIEESRRYRDGEHFCLLRTFWAKDGTVDGVVSMELFCRDKDESRA</sequence>
<dbReference type="OrthoDB" id="276276at2759"/>
<evidence type="ECO:0000313" key="3">
    <source>
        <dbReference type="Proteomes" id="UP001153069"/>
    </source>
</evidence>
<dbReference type="Pfam" id="PF00293">
    <property type="entry name" value="NUDIX"/>
    <property type="match status" value="1"/>
</dbReference>
<comment type="caution">
    <text evidence="2">The sequence shown here is derived from an EMBL/GenBank/DDBJ whole genome shotgun (WGS) entry which is preliminary data.</text>
</comment>
<accession>A0A9N8HQB6</accession>
<organism evidence="2 3">
    <name type="scientific">Seminavis robusta</name>
    <dbReference type="NCBI Taxonomy" id="568900"/>
    <lineage>
        <taxon>Eukaryota</taxon>
        <taxon>Sar</taxon>
        <taxon>Stramenopiles</taxon>
        <taxon>Ochrophyta</taxon>
        <taxon>Bacillariophyta</taxon>
        <taxon>Bacillariophyceae</taxon>
        <taxon>Bacillariophycidae</taxon>
        <taxon>Naviculales</taxon>
        <taxon>Naviculaceae</taxon>
        <taxon>Seminavis</taxon>
    </lineage>
</organism>
<reference evidence="2" key="1">
    <citation type="submission" date="2020-06" db="EMBL/GenBank/DDBJ databases">
        <authorList>
            <consortium name="Plant Systems Biology data submission"/>
        </authorList>
    </citation>
    <scope>NUCLEOTIDE SEQUENCE</scope>
    <source>
        <strain evidence="2">D6</strain>
    </source>
</reference>
<keyword evidence="3" id="KW-1185">Reference proteome</keyword>
<dbReference type="SUPFAM" id="SSF55811">
    <property type="entry name" value="Nudix"/>
    <property type="match status" value="1"/>
</dbReference>
<evidence type="ECO:0000259" key="1">
    <source>
        <dbReference type="PROSITE" id="PS51462"/>
    </source>
</evidence>
<protein>
    <submittedName>
        <fullName evidence="2">Nudix hydrolase</fullName>
    </submittedName>
</protein>
<dbReference type="PROSITE" id="PS51462">
    <property type="entry name" value="NUDIX"/>
    <property type="match status" value="1"/>
</dbReference>
<dbReference type="GO" id="GO:0016787">
    <property type="term" value="F:hydrolase activity"/>
    <property type="evidence" value="ECO:0007669"/>
    <property type="project" value="UniProtKB-KW"/>
</dbReference>
<feature type="domain" description="Nudix hydrolase" evidence="1">
    <location>
        <begin position="26"/>
        <end position="191"/>
    </location>
</feature>
<proteinExistence type="predicted"/>
<name>A0A9N8HQB6_9STRA</name>
<dbReference type="AlphaFoldDB" id="A0A9N8HQB6"/>
<dbReference type="InterPro" id="IPR000086">
    <property type="entry name" value="NUDIX_hydrolase_dom"/>
</dbReference>
<dbReference type="InterPro" id="IPR015797">
    <property type="entry name" value="NUDIX_hydrolase-like_dom_sf"/>
</dbReference>
<dbReference type="Gene3D" id="3.90.79.10">
    <property type="entry name" value="Nucleoside Triphosphate Pyrophosphohydrolase"/>
    <property type="match status" value="1"/>
</dbReference>
<dbReference type="EMBL" id="CAICTM010001421">
    <property type="protein sequence ID" value="CAB9523493.1"/>
    <property type="molecule type" value="Genomic_DNA"/>
</dbReference>
<evidence type="ECO:0000313" key="2">
    <source>
        <dbReference type="EMBL" id="CAB9523493.1"/>
    </source>
</evidence>
<dbReference type="Proteomes" id="UP001153069">
    <property type="component" value="Unassembled WGS sequence"/>
</dbReference>
<gene>
    <name evidence="2" type="ORF">SEMRO_1423_G271400.1</name>
</gene>
<keyword evidence="2" id="KW-0378">Hydrolase</keyword>